<organism evidence="2 3">
    <name type="scientific">Zophobas morio</name>
    <dbReference type="NCBI Taxonomy" id="2755281"/>
    <lineage>
        <taxon>Eukaryota</taxon>
        <taxon>Metazoa</taxon>
        <taxon>Ecdysozoa</taxon>
        <taxon>Arthropoda</taxon>
        <taxon>Hexapoda</taxon>
        <taxon>Insecta</taxon>
        <taxon>Pterygota</taxon>
        <taxon>Neoptera</taxon>
        <taxon>Endopterygota</taxon>
        <taxon>Coleoptera</taxon>
        <taxon>Polyphaga</taxon>
        <taxon>Cucujiformia</taxon>
        <taxon>Tenebrionidae</taxon>
        <taxon>Zophobas</taxon>
    </lineage>
</organism>
<evidence type="ECO:0000313" key="2">
    <source>
        <dbReference type="EMBL" id="KAJ3651522.1"/>
    </source>
</evidence>
<dbReference type="EMBL" id="JALNTZ010000005">
    <property type="protein sequence ID" value="KAJ3651522.1"/>
    <property type="molecule type" value="Genomic_DNA"/>
</dbReference>
<accession>A0AA38ICP9</accession>
<comment type="caution">
    <text evidence="2">The sequence shown here is derived from an EMBL/GenBank/DDBJ whole genome shotgun (WGS) entry which is preliminary data.</text>
</comment>
<dbReference type="Pfam" id="PF24626">
    <property type="entry name" value="SH3_Tf2-1"/>
    <property type="match status" value="1"/>
</dbReference>
<gene>
    <name evidence="2" type="ORF">Zmor_017557</name>
</gene>
<name>A0AA38ICP9_9CUCU</name>
<evidence type="ECO:0000259" key="1">
    <source>
        <dbReference type="Pfam" id="PF24626"/>
    </source>
</evidence>
<feature type="domain" description="Tf2-1-like SH3-like" evidence="1">
    <location>
        <begin position="112"/>
        <end position="155"/>
    </location>
</feature>
<proteinExistence type="predicted"/>
<protein>
    <recommendedName>
        <fullName evidence="1">Tf2-1-like SH3-like domain-containing protein</fullName>
    </recommendedName>
</protein>
<keyword evidence="3" id="KW-1185">Reference proteome</keyword>
<dbReference type="Proteomes" id="UP001168821">
    <property type="component" value="Unassembled WGS sequence"/>
</dbReference>
<evidence type="ECO:0000313" key="3">
    <source>
        <dbReference type="Proteomes" id="UP001168821"/>
    </source>
</evidence>
<dbReference type="InterPro" id="IPR056924">
    <property type="entry name" value="SH3_Tf2-1"/>
</dbReference>
<sequence>MSNIEEDQRYWDVELSKVACALRTAKNEATRKTSYFINFGFEMIDDGRQYALQRNRMFLTDSEDSEGDADGNRHFNRLARIRYDVRRRLQNARNRAKRYYDRKRRDVIYELGDVVWKREYPTTDASKHFAAKLAKRYMGPFRISNRIGANVYELNDPQGQPILLLSVAFDAGSEIEPTATSPLIGHSGP</sequence>
<reference evidence="2" key="1">
    <citation type="journal article" date="2023" name="G3 (Bethesda)">
        <title>Whole genome assemblies of Zophobas morio and Tenebrio molitor.</title>
        <authorList>
            <person name="Kaur S."/>
            <person name="Stinson S.A."/>
            <person name="diCenzo G.C."/>
        </authorList>
    </citation>
    <scope>NUCLEOTIDE SEQUENCE</scope>
    <source>
        <strain evidence="2">QUZm001</strain>
    </source>
</reference>
<dbReference type="AlphaFoldDB" id="A0AA38ICP9"/>